<keyword evidence="1" id="KW-1133">Transmembrane helix</keyword>
<dbReference type="InterPro" id="IPR050327">
    <property type="entry name" value="Proton-linked_MCT"/>
</dbReference>
<feature type="transmembrane region" description="Helical" evidence="1">
    <location>
        <begin position="508"/>
        <end position="526"/>
    </location>
</feature>
<dbReference type="GO" id="GO:0008028">
    <property type="term" value="F:monocarboxylic acid transmembrane transporter activity"/>
    <property type="evidence" value="ECO:0007669"/>
    <property type="project" value="TreeGrafter"/>
</dbReference>
<organism evidence="2 3">
    <name type="scientific">Halocaridina rubra</name>
    <name type="common">Hawaiian red shrimp</name>
    <dbReference type="NCBI Taxonomy" id="373956"/>
    <lineage>
        <taxon>Eukaryota</taxon>
        <taxon>Metazoa</taxon>
        <taxon>Ecdysozoa</taxon>
        <taxon>Arthropoda</taxon>
        <taxon>Crustacea</taxon>
        <taxon>Multicrustacea</taxon>
        <taxon>Malacostraca</taxon>
        <taxon>Eumalacostraca</taxon>
        <taxon>Eucarida</taxon>
        <taxon>Decapoda</taxon>
        <taxon>Pleocyemata</taxon>
        <taxon>Caridea</taxon>
        <taxon>Atyoidea</taxon>
        <taxon>Atyidae</taxon>
        <taxon>Halocaridina</taxon>
    </lineage>
</organism>
<comment type="caution">
    <text evidence="2">The sequence shown here is derived from an EMBL/GenBank/DDBJ whole genome shotgun (WGS) entry which is preliminary data.</text>
</comment>
<reference evidence="2 3" key="1">
    <citation type="submission" date="2023-11" db="EMBL/GenBank/DDBJ databases">
        <title>Halocaridina rubra genome assembly.</title>
        <authorList>
            <person name="Smith C."/>
        </authorList>
    </citation>
    <scope>NUCLEOTIDE SEQUENCE [LARGE SCALE GENOMIC DNA]</scope>
    <source>
        <strain evidence="2">EP-1</strain>
        <tissue evidence="2">Whole</tissue>
    </source>
</reference>
<dbReference type="SUPFAM" id="SSF103473">
    <property type="entry name" value="MFS general substrate transporter"/>
    <property type="match status" value="1"/>
</dbReference>
<feature type="transmembrane region" description="Helical" evidence="1">
    <location>
        <begin position="382"/>
        <end position="406"/>
    </location>
</feature>
<evidence type="ECO:0000256" key="1">
    <source>
        <dbReference type="SAM" id="Phobius"/>
    </source>
</evidence>
<keyword evidence="1" id="KW-0472">Membrane</keyword>
<proteinExistence type="predicted"/>
<protein>
    <submittedName>
        <fullName evidence="2">Uncharacterized protein</fullName>
    </submittedName>
</protein>
<dbReference type="Gene3D" id="1.20.1250.20">
    <property type="entry name" value="MFS general substrate transporter like domains"/>
    <property type="match status" value="2"/>
</dbReference>
<name>A0AAN8WAR0_HALRR</name>
<dbReference type="Pfam" id="PF07690">
    <property type="entry name" value="MFS_1"/>
    <property type="match status" value="2"/>
</dbReference>
<feature type="transmembrane region" description="Helical" evidence="1">
    <location>
        <begin position="15"/>
        <end position="32"/>
    </location>
</feature>
<feature type="transmembrane region" description="Helical" evidence="1">
    <location>
        <begin position="418"/>
        <end position="435"/>
    </location>
</feature>
<keyword evidence="3" id="KW-1185">Reference proteome</keyword>
<evidence type="ECO:0000313" key="3">
    <source>
        <dbReference type="Proteomes" id="UP001381693"/>
    </source>
</evidence>
<dbReference type="PANTHER" id="PTHR11360:SF306">
    <property type="entry name" value="RE01051P"/>
    <property type="match status" value="1"/>
</dbReference>
<keyword evidence="1" id="KW-0812">Transmembrane</keyword>
<dbReference type="AlphaFoldDB" id="A0AAN8WAR0"/>
<dbReference type="PANTHER" id="PTHR11360">
    <property type="entry name" value="MONOCARBOXYLATE TRANSPORTER"/>
    <property type="match status" value="1"/>
</dbReference>
<dbReference type="Proteomes" id="UP001381693">
    <property type="component" value="Unassembled WGS sequence"/>
</dbReference>
<feature type="transmembrane region" description="Helical" evidence="1">
    <location>
        <begin position="472"/>
        <end position="496"/>
    </location>
</feature>
<evidence type="ECO:0000313" key="2">
    <source>
        <dbReference type="EMBL" id="KAK7023409.1"/>
    </source>
</evidence>
<feature type="non-terminal residue" evidence="2">
    <location>
        <position position="1"/>
    </location>
</feature>
<dbReference type="InterPro" id="IPR036259">
    <property type="entry name" value="MFS_trans_sf"/>
</dbReference>
<feature type="transmembrane region" description="Helical" evidence="1">
    <location>
        <begin position="38"/>
        <end position="59"/>
    </location>
</feature>
<feature type="transmembrane region" description="Helical" evidence="1">
    <location>
        <begin position="538"/>
        <end position="561"/>
    </location>
</feature>
<sequence length="574" mass="64420">PFSTGLSRFYSHRRLSLIGLLFMTTGLLLTALQENIIYFYLCYGVISGLGFAMVQPMGFLIGQQYFHKKRVVANGLSMLGASLGFMTLPLLLNYLIEQYSLQGTMMLWSGILLQGVIGASLFQPVKWHMKEKLTPDFNSIKVDQNKEQKLPINDNPDTKATVNKKCEESQHFHAENDKDFMVKQLTSEEDLSDDSDQEEVSSNPDVTLYNDLKSLSSSNVELFNNRQWKNPLTDSLRTNEYLERPRTVSIERSMEILPQIPEEETEDDCFEAYDQETGNEKVEFLNRENEVRNRPASYIGTRSVDSFNTAPSRENVFSANDVFDQFGSALSIDIESRKSKVEAEEFIITGLNKKPPDPHICLGIKFPHLSDLINYNMFRHPVFIVSSISSISNRIAYVCYITYLPAFADEVSEGKNGTYLLTCLALCELLGKLFLSVISDRGFIPRRYYCIMASFGAGAAVLTLTFVRGFGILALCCCWYGFSAGMVMTVGPILLVEYMGLKLLPHTFGLLLLMNGFTSLIVFPVTGMLSDFFGSYTVTYRVISVLAFIPGAFWAIVPCCAKNQGATKSPTDNV</sequence>
<feature type="transmembrane region" description="Helical" evidence="1">
    <location>
        <begin position="447"/>
        <end position="466"/>
    </location>
</feature>
<dbReference type="InterPro" id="IPR011701">
    <property type="entry name" value="MFS"/>
</dbReference>
<dbReference type="EMBL" id="JAXCGZ010022819">
    <property type="protein sequence ID" value="KAK7023409.1"/>
    <property type="molecule type" value="Genomic_DNA"/>
</dbReference>
<gene>
    <name evidence="2" type="ORF">SK128_005072</name>
</gene>
<feature type="transmembrane region" description="Helical" evidence="1">
    <location>
        <begin position="71"/>
        <end position="92"/>
    </location>
</feature>
<accession>A0AAN8WAR0</accession>